<comment type="similarity">
    <text evidence="1">Belongs to the N(4)/N(6)-methyltransferase family.</text>
</comment>
<evidence type="ECO:0000313" key="8">
    <source>
        <dbReference type="Proteomes" id="UP000564378"/>
    </source>
</evidence>
<evidence type="ECO:0000313" key="7">
    <source>
        <dbReference type="EMBL" id="MBC2776734.1"/>
    </source>
</evidence>
<keyword evidence="4 7" id="KW-0808">Transferase</keyword>
<dbReference type="Gene3D" id="3.40.50.150">
    <property type="entry name" value="Vaccinia Virus protein VP39"/>
    <property type="match status" value="1"/>
</dbReference>
<evidence type="ECO:0000256" key="5">
    <source>
        <dbReference type="ARBA" id="ARBA00047942"/>
    </source>
</evidence>
<dbReference type="GO" id="GO:0009007">
    <property type="term" value="F:site-specific DNA-methyltransferase (adenine-specific) activity"/>
    <property type="evidence" value="ECO:0007669"/>
    <property type="project" value="UniProtKB-EC"/>
</dbReference>
<protein>
    <recommendedName>
        <fullName evidence="2">site-specific DNA-methyltransferase (adenine-specific)</fullName>
        <ecNumber evidence="2">2.1.1.72</ecNumber>
    </recommendedName>
</protein>
<feature type="domain" description="DNA methylase N-4/N-6" evidence="6">
    <location>
        <begin position="162"/>
        <end position="525"/>
    </location>
</feature>
<dbReference type="EC" id="2.1.1.72" evidence="2"/>
<dbReference type="Proteomes" id="UP000564378">
    <property type="component" value="Unassembled WGS sequence"/>
</dbReference>
<dbReference type="RefSeq" id="WP_185799995.1">
    <property type="nucleotide sequence ID" value="NZ_JACJVJ010000001.1"/>
</dbReference>
<accession>A0A842HZ10</accession>
<dbReference type="InterPro" id="IPR002941">
    <property type="entry name" value="DNA_methylase_N4/N6"/>
</dbReference>
<dbReference type="AlphaFoldDB" id="A0A842HZ10"/>
<dbReference type="SUPFAM" id="SSF53335">
    <property type="entry name" value="S-adenosyl-L-methionine-dependent methyltransferases"/>
    <property type="match status" value="1"/>
</dbReference>
<sequence>MSRLTDLISKAKAKDADLGRELEREFKALSSRRSFGLNFERHRPENVELPGRPIRKGDKVRILPERGSTKKGDQRLWKVISLAGRGAERIAKLSLLYTDESEQTEALYSDLVVVAEFRDYIYPGLVSTGKVERGGDKPFHTVINGENFHALEALTFTHRGKVDAIYIDPPYNSGATDWKYNNSYVEKDDAYRHSKWLAMIERRLILARELLNPNHSVLIVTIDAREFLRLGLLLPQIFPEARIQMVSSIINPKGVSVAGGFRRADEYLFFAMLGDAAPKRLRLSKEWSPSSIVSGTSKIPELDEAEEQTSVRRTEPAWTSMMRRGSEAARADRESMFYPIYADPESRVIVEVGEALPQGVDEAPEKEGLVPILPIRRNGDQGRWQISAAELRTRIKQGRIRLGRPTSYGFVVNYLPDGAYEAVLSDTFEIEGYAHDGSIIAFQIEDGDDRIAPTQWKIESHNASEHGSGILEQLMPGRSFPFPKSLYAVEDALRFFLFDNRDAKVLDFFSGSGTTAHAVMRLNKQDGGQRQCISVTNNEASAGEQAKLREDGLRPGDPEWEQWGICDYITKPRIKAAITGQTPEGQPIKGDYKFTDEFLMADGFAENAEFFTLTYETPVAVSHNRAFERIAPLLWMRAGSAGSRIEKLPEGGWAVADCYGLLTDLDQAALFAEAIHGKDSIRIAYIVTDDERRFQSVVRQLPDTVEPVRLYESYLTNFRFATGR</sequence>
<evidence type="ECO:0000256" key="3">
    <source>
        <dbReference type="ARBA" id="ARBA00022603"/>
    </source>
</evidence>
<evidence type="ECO:0000256" key="4">
    <source>
        <dbReference type="ARBA" id="ARBA00022679"/>
    </source>
</evidence>
<dbReference type="InterPro" id="IPR002052">
    <property type="entry name" value="DNA_methylase_N6_adenine_CS"/>
</dbReference>
<dbReference type="InterPro" id="IPR029063">
    <property type="entry name" value="SAM-dependent_MTases_sf"/>
</dbReference>
<reference evidence="7 8" key="1">
    <citation type="submission" date="2020-08" db="EMBL/GenBank/DDBJ databases">
        <title>Draft genome sequence of Parasphingopyxis sp. GrpM-11.</title>
        <authorList>
            <person name="Oh J."/>
            <person name="Roh D.-H."/>
        </authorList>
    </citation>
    <scope>NUCLEOTIDE SEQUENCE [LARGE SCALE GENOMIC DNA]</scope>
    <source>
        <strain evidence="7 8">GrpM-11</strain>
    </source>
</reference>
<name>A0A842HZ10_9SPHN</name>
<comment type="catalytic activity">
    <reaction evidence="5">
        <text>a 2'-deoxyadenosine in DNA + S-adenosyl-L-methionine = an N(6)-methyl-2'-deoxyadenosine in DNA + S-adenosyl-L-homocysteine + H(+)</text>
        <dbReference type="Rhea" id="RHEA:15197"/>
        <dbReference type="Rhea" id="RHEA-COMP:12418"/>
        <dbReference type="Rhea" id="RHEA-COMP:12419"/>
        <dbReference type="ChEBI" id="CHEBI:15378"/>
        <dbReference type="ChEBI" id="CHEBI:57856"/>
        <dbReference type="ChEBI" id="CHEBI:59789"/>
        <dbReference type="ChEBI" id="CHEBI:90615"/>
        <dbReference type="ChEBI" id="CHEBI:90616"/>
        <dbReference type="EC" id="2.1.1.72"/>
    </reaction>
</comment>
<evidence type="ECO:0000256" key="2">
    <source>
        <dbReference type="ARBA" id="ARBA00011900"/>
    </source>
</evidence>
<evidence type="ECO:0000256" key="1">
    <source>
        <dbReference type="ARBA" id="ARBA00006594"/>
    </source>
</evidence>
<proteinExistence type="inferred from homology"/>
<gene>
    <name evidence="7" type="ORF">H6P80_03790</name>
</gene>
<dbReference type="PROSITE" id="PS00092">
    <property type="entry name" value="N6_MTASE"/>
    <property type="match status" value="1"/>
</dbReference>
<dbReference type="Pfam" id="PF01555">
    <property type="entry name" value="N6_N4_Mtase"/>
    <property type="match status" value="1"/>
</dbReference>
<keyword evidence="8" id="KW-1185">Reference proteome</keyword>
<dbReference type="EMBL" id="JACJVJ010000001">
    <property type="protein sequence ID" value="MBC2776734.1"/>
    <property type="molecule type" value="Genomic_DNA"/>
</dbReference>
<comment type="caution">
    <text evidence="7">The sequence shown here is derived from an EMBL/GenBank/DDBJ whole genome shotgun (WGS) entry which is preliminary data.</text>
</comment>
<dbReference type="GO" id="GO:0032259">
    <property type="term" value="P:methylation"/>
    <property type="evidence" value="ECO:0007669"/>
    <property type="project" value="UniProtKB-KW"/>
</dbReference>
<evidence type="ECO:0000259" key="6">
    <source>
        <dbReference type="Pfam" id="PF01555"/>
    </source>
</evidence>
<dbReference type="GO" id="GO:0008170">
    <property type="term" value="F:N-methyltransferase activity"/>
    <property type="evidence" value="ECO:0007669"/>
    <property type="project" value="InterPro"/>
</dbReference>
<dbReference type="GO" id="GO:0003677">
    <property type="term" value="F:DNA binding"/>
    <property type="evidence" value="ECO:0007669"/>
    <property type="project" value="InterPro"/>
</dbReference>
<keyword evidence="3 7" id="KW-0489">Methyltransferase</keyword>
<organism evidence="7 8">
    <name type="scientific">Parasphingopyxis marina</name>
    <dbReference type="NCBI Taxonomy" id="2761622"/>
    <lineage>
        <taxon>Bacteria</taxon>
        <taxon>Pseudomonadati</taxon>
        <taxon>Pseudomonadota</taxon>
        <taxon>Alphaproteobacteria</taxon>
        <taxon>Sphingomonadales</taxon>
        <taxon>Sphingomonadaceae</taxon>
        <taxon>Parasphingopyxis</taxon>
    </lineage>
</organism>